<gene>
    <name evidence="1" type="ORF">OMM_11641</name>
</gene>
<dbReference type="EMBL" id="ATBP01001397">
    <property type="protein sequence ID" value="ETR67400.1"/>
    <property type="molecule type" value="Genomic_DNA"/>
</dbReference>
<comment type="caution">
    <text evidence="1">The sequence shown here is derived from an EMBL/GenBank/DDBJ whole genome shotgun (WGS) entry which is preliminary data.</text>
</comment>
<evidence type="ECO:0000313" key="1">
    <source>
        <dbReference type="EMBL" id="ETR67400.1"/>
    </source>
</evidence>
<dbReference type="Proteomes" id="UP000189670">
    <property type="component" value="Unassembled WGS sequence"/>
</dbReference>
<sequence>MTPPLISSFPIPGRMFLLDLGLIENIKRKLVLFVSSLLHPLIYKCIFSEFDEILRQSPLERDTGTVRYYANLCGEWCHIMSSHLEKNLSRYGKSFLFLNVYFGTGLKINTLVKSSGMRSVLPTY</sequence>
<name>A0A1V1NXU5_9BACT</name>
<reference evidence="2" key="1">
    <citation type="submission" date="2012-11" db="EMBL/GenBank/DDBJ databases">
        <authorList>
            <person name="Lucero-Rivera Y.E."/>
            <person name="Tovar-Ramirez D."/>
        </authorList>
    </citation>
    <scope>NUCLEOTIDE SEQUENCE [LARGE SCALE GENOMIC DNA]</scope>
    <source>
        <strain evidence="2">Araruama</strain>
    </source>
</reference>
<evidence type="ECO:0000313" key="2">
    <source>
        <dbReference type="Proteomes" id="UP000189670"/>
    </source>
</evidence>
<dbReference type="AlphaFoldDB" id="A0A1V1NXU5"/>
<accession>A0A1V1NXU5</accession>
<protein>
    <submittedName>
        <fullName evidence="1">Uncharacterized protein</fullName>
    </submittedName>
</protein>
<organism evidence="1 2">
    <name type="scientific">Candidatus Magnetoglobus multicellularis str. Araruama</name>
    <dbReference type="NCBI Taxonomy" id="890399"/>
    <lineage>
        <taxon>Bacteria</taxon>
        <taxon>Pseudomonadati</taxon>
        <taxon>Thermodesulfobacteriota</taxon>
        <taxon>Desulfobacteria</taxon>
        <taxon>Desulfobacterales</taxon>
        <taxon>Desulfobacteraceae</taxon>
        <taxon>Candidatus Magnetoglobus</taxon>
    </lineage>
</organism>
<proteinExistence type="predicted"/>